<dbReference type="Gene3D" id="2.60.40.3770">
    <property type="match status" value="1"/>
</dbReference>
<reference evidence="3" key="2">
    <citation type="submission" date="2022-06" db="UniProtKB">
        <authorList>
            <consortium name="EnsemblMetazoa"/>
        </authorList>
    </citation>
    <scope>IDENTIFICATION</scope>
    <source>
        <strain evidence="3">DF5081</strain>
    </source>
</reference>
<protein>
    <recommendedName>
        <fullName evidence="2">Phlebovirus glycoprotein G2 fusion domain-containing protein</fullName>
    </recommendedName>
</protein>
<dbReference type="Proteomes" id="UP000005237">
    <property type="component" value="Unassembled WGS sequence"/>
</dbReference>
<feature type="chain" id="PRO_5035824187" description="Phlebovirus glycoprotein G2 fusion domain-containing protein" evidence="1">
    <location>
        <begin position="34"/>
        <end position="425"/>
    </location>
</feature>
<evidence type="ECO:0000313" key="4">
    <source>
        <dbReference type="Proteomes" id="UP000005237"/>
    </source>
</evidence>
<dbReference type="AlphaFoldDB" id="A0A8R1IGE9"/>
<dbReference type="Pfam" id="PF07245">
    <property type="entry name" value="Phlebovirus_G2"/>
    <property type="match status" value="2"/>
</dbReference>
<dbReference type="InterPro" id="IPR009878">
    <property type="entry name" value="Phlebovirus_G2_fusion"/>
</dbReference>
<feature type="domain" description="Phlebovirus glycoprotein G2 fusion" evidence="2">
    <location>
        <begin position="34"/>
        <end position="143"/>
    </location>
</feature>
<feature type="signal peptide" evidence="1">
    <location>
        <begin position="1"/>
        <end position="33"/>
    </location>
</feature>
<evidence type="ECO:0000256" key="1">
    <source>
        <dbReference type="SAM" id="SignalP"/>
    </source>
</evidence>
<name>A0A8R1IGE9_CAEJA</name>
<organism evidence="3 4">
    <name type="scientific">Caenorhabditis japonica</name>
    <dbReference type="NCBI Taxonomy" id="281687"/>
    <lineage>
        <taxon>Eukaryota</taxon>
        <taxon>Metazoa</taxon>
        <taxon>Ecdysozoa</taxon>
        <taxon>Nematoda</taxon>
        <taxon>Chromadorea</taxon>
        <taxon>Rhabditida</taxon>
        <taxon>Rhabditina</taxon>
        <taxon>Rhabditomorpha</taxon>
        <taxon>Rhabditoidea</taxon>
        <taxon>Rhabditidae</taxon>
        <taxon>Peloderinae</taxon>
        <taxon>Caenorhabditis</taxon>
    </lineage>
</organism>
<proteinExistence type="predicted"/>
<keyword evidence="1" id="KW-0732">Signal</keyword>
<evidence type="ECO:0000259" key="2">
    <source>
        <dbReference type="Pfam" id="PF07245"/>
    </source>
</evidence>
<evidence type="ECO:0000313" key="3">
    <source>
        <dbReference type="EnsemblMetazoa" id="CJA32377a.1"/>
    </source>
</evidence>
<feature type="domain" description="Phlebovirus glycoprotein G2 fusion" evidence="2">
    <location>
        <begin position="148"/>
        <end position="306"/>
    </location>
</feature>
<dbReference type="EnsemblMetazoa" id="CJA32377a.1">
    <property type="protein sequence ID" value="CJA32377a.1"/>
    <property type="gene ID" value="WBGene00208224"/>
</dbReference>
<dbReference type="Gene3D" id="2.60.98.50">
    <property type="match status" value="1"/>
</dbReference>
<accession>A0A8R1IGE9</accession>
<keyword evidence="4" id="KW-1185">Reference proteome</keyword>
<reference evidence="4" key="1">
    <citation type="submission" date="2010-08" db="EMBL/GenBank/DDBJ databases">
        <authorList>
            <consortium name="Caenorhabditis japonica Sequencing Consortium"/>
            <person name="Wilson R.K."/>
        </authorList>
    </citation>
    <scope>NUCLEOTIDE SEQUENCE [LARGE SCALE GENOMIC DNA]</scope>
    <source>
        <strain evidence="4">DF5081</strain>
    </source>
</reference>
<sequence>MVGKVTRQRRTRANWRDIVVLCTILCLTEQGQGCQEIDILQQIETVCDNTGHCEYFTETGIHLNHVHSEGCIRMGKKGTTLRDIRIQLMDIEAICTKRTITYTQDIITKVWSTKRCPRMGTCQGEKCKAIKPDSRIPELNNVNMMKYQEKFDFFDCIEYQQVARTQLTITKLNSINNTAKSIEIRSPIGHLTTFHQSTVTVDTIQTPPSPILNTWFIKNNESVATWTPNQRPNFQCDNLLKNCTLQEKCECQPAENQMRCTCLDNDIGHLLQRPTTHLPIRSGYWLLEPFGKSVKGRILTESTVFLTLRMTDIWNTKIVKTEKICQSENAIAEGCYSCAPGATAQIHCKSQKEDTMAELECEEESFVIPCSPDYSGSVWTSIYKLIEGNSTTYEKINLPDLGHLLDSYLAFIKSVLAIIVVAGVQ</sequence>